<dbReference type="GeneID" id="71927021"/>
<evidence type="ECO:0000313" key="3">
    <source>
        <dbReference type="EMBL" id="UPM43461.1"/>
    </source>
</evidence>
<dbReference type="SUPFAM" id="SSF46785">
    <property type="entry name" value="Winged helix' DNA-binding domain"/>
    <property type="match status" value="1"/>
</dbReference>
<feature type="domain" description="Transcription regulator TrmB N-terminal" evidence="1">
    <location>
        <begin position="29"/>
        <end position="87"/>
    </location>
</feature>
<dbReference type="InterPro" id="IPR036390">
    <property type="entry name" value="WH_DNA-bd_sf"/>
</dbReference>
<dbReference type="RefSeq" id="WP_247994128.1">
    <property type="nucleotide sequence ID" value="NZ_CP096019.1"/>
</dbReference>
<proteinExistence type="predicted"/>
<name>A0A8U0A2M6_9EURY</name>
<feature type="domain" description="DUF7437" evidence="2">
    <location>
        <begin position="111"/>
        <end position="175"/>
    </location>
</feature>
<evidence type="ECO:0000259" key="2">
    <source>
        <dbReference type="Pfam" id="PF24218"/>
    </source>
</evidence>
<dbReference type="Gene3D" id="1.10.10.10">
    <property type="entry name" value="Winged helix-like DNA-binding domain superfamily/Winged helix DNA-binding domain"/>
    <property type="match status" value="1"/>
</dbReference>
<protein>
    <submittedName>
        <fullName evidence="3">Winged helix-turn-helix domain-containing protein</fullName>
    </submittedName>
</protein>
<evidence type="ECO:0000313" key="4">
    <source>
        <dbReference type="Proteomes" id="UP000831768"/>
    </source>
</evidence>
<keyword evidence="4" id="KW-1185">Reference proteome</keyword>
<dbReference type="EMBL" id="CP096019">
    <property type="protein sequence ID" value="UPM43461.1"/>
    <property type="molecule type" value="Genomic_DNA"/>
</dbReference>
<dbReference type="AlphaFoldDB" id="A0A8U0A2M6"/>
<sequence>MAQTASRNDGEIVHDFLSVAGLLEQPQLARIYAYLYREGDAPVQELMDALDLPQGSAYTYVNRLTDAGVLTITTDAQPHQYGAVEIELTLTVDSEREYTISPILIDAVARRTEDETIDSYIDRRGIHGLAIALTHTVARERGETTHRLVADDLDLSALEAEVIMQALRPVVREYCSFEDREASLAEVVDAEDLDA</sequence>
<accession>A0A8U0A2M6</accession>
<reference evidence="3" key="1">
    <citation type="submission" date="2022-04" db="EMBL/GenBank/DDBJ databases">
        <title>Halocatena sp. nov., isolated from a salt lake.</title>
        <authorList>
            <person name="Cui H.-L."/>
        </authorList>
    </citation>
    <scope>NUCLEOTIDE SEQUENCE</scope>
    <source>
        <strain evidence="3">AD-1</strain>
    </source>
</reference>
<gene>
    <name evidence="3" type="ORF">MW046_03200</name>
</gene>
<dbReference type="Proteomes" id="UP000831768">
    <property type="component" value="Chromosome"/>
</dbReference>
<dbReference type="InterPro" id="IPR055860">
    <property type="entry name" value="DUF7437"/>
</dbReference>
<organism evidence="3 4">
    <name type="scientific">Halocatena salina</name>
    <dbReference type="NCBI Taxonomy" id="2934340"/>
    <lineage>
        <taxon>Archaea</taxon>
        <taxon>Methanobacteriati</taxon>
        <taxon>Methanobacteriota</taxon>
        <taxon>Stenosarchaea group</taxon>
        <taxon>Halobacteria</taxon>
        <taxon>Halobacteriales</taxon>
        <taxon>Natronomonadaceae</taxon>
        <taxon>Halocatena</taxon>
    </lineage>
</organism>
<dbReference type="Pfam" id="PF01978">
    <property type="entry name" value="TrmB"/>
    <property type="match status" value="1"/>
</dbReference>
<dbReference type="Pfam" id="PF24218">
    <property type="entry name" value="DUF7437"/>
    <property type="match status" value="1"/>
</dbReference>
<evidence type="ECO:0000259" key="1">
    <source>
        <dbReference type="Pfam" id="PF01978"/>
    </source>
</evidence>
<dbReference type="InterPro" id="IPR002831">
    <property type="entry name" value="Tscrpt_reg_TrmB_N"/>
</dbReference>
<dbReference type="KEGG" id="haad:MW046_03200"/>
<dbReference type="InterPro" id="IPR036388">
    <property type="entry name" value="WH-like_DNA-bd_sf"/>
</dbReference>